<evidence type="ECO:0000313" key="2">
    <source>
        <dbReference type="EMBL" id="ARQ97322.1"/>
    </source>
</evidence>
<proteinExistence type="predicted"/>
<gene>
    <name evidence="2" type="ORF">CLAN_0573</name>
</gene>
<sequence>MQNILNSMKNIAVVGFSPDPNKASNHVGNYLIEQGFNVFAIYPKSVEINGRQTYQSLSEIKQNIDTIVMFRKAEFATELAKEALRLGVKNLWLQLGIVNDEAKKIAQDGGLNFIQDACIMIEHKRMKNDKSK</sequence>
<dbReference type="Gene3D" id="3.40.50.720">
    <property type="entry name" value="NAD(P)-binding Rossmann-like Domain"/>
    <property type="match status" value="1"/>
</dbReference>
<name>A0A1X9SM52_9BACT</name>
<dbReference type="RefSeq" id="WP_096014828.1">
    <property type="nucleotide sequence ID" value="NZ_CP015578.1"/>
</dbReference>
<dbReference type="AlphaFoldDB" id="A0A1X9SM52"/>
<dbReference type="Pfam" id="PF13380">
    <property type="entry name" value="CoA_binding_2"/>
    <property type="match status" value="1"/>
</dbReference>
<feature type="domain" description="CoA-binding" evidence="1">
    <location>
        <begin position="4"/>
        <end position="97"/>
    </location>
</feature>
<dbReference type="InterPro" id="IPR003781">
    <property type="entry name" value="CoA-bd"/>
</dbReference>
<accession>A0A1X9SM52</accession>
<evidence type="ECO:0000313" key="3">
    <source>
        <dbReference type="Proteomes" id="UP000202031"/>
    </source>
</evidence>
<dbReference type="KEGG" id="clx:CLAN_0573"/>
<dbReference type="GeneID" id="46921047"/>
<reference evidence="3" key="1">
    <citation type="journal article" date="2017" name="Genome Biol. Evol.">
        <title>Comparative Genomic Analysis Identifies a Campylobacter Clade Deficient in Selenium Metabolism.</title>
        <authorList>
            <person name="Miller W.G."/>
            <person name="Yee E."/>
            <person name="Lopes B.S."/>
            <person name="Chapman M.H."/>
            <person name="Huynh S."/>
            <person name="Bono J.L."/>
            <person name="Parker C.T."/>
            <person name="Strachan N.J.C."/>
            <person name="Forbes K.J."/>
        </authorList>
    </citation>
    <scope>NUCLEOTIDE SEQUENCE [LARGE SCALE GENOMIC DNA]</scope>
    <source>
        <strain evidence="3">NCTC 13004</strain>
    </source>
</reference>
<organism evidence="2 3">
    <name type="scientific">Campylobacter lanienae NCTC 13004</name>
    <dbReference type="NCBI Taxonomy" id="1031753"/>
    <lineage>
        <taxon>Bacteria</taxon>
        <taxon>Pseudomonadati</taxon>
        <taxon>Campylobacterota</taxon>
        <taxon>Epsilonproteobacteria</taxon>
        <taxon>Campylobacterales</taxon>
        <taxon>Campylobacteraceae</taxon>
        <taxon>Campylobacter</taxon>
    </lineage>
</organism>
<evidence type="ECO:0000259" key="1">
    <source>
        <dbReference type="SMART" id="SM00881"/>
    </source>
</evidence>
<dbReference type="SMART" id="SM00881">
    <property type="entry name" value="CoA_binding"/>
    <property type="match status" value="1"/>
</dbReference>
<dbReference type="SUPFAM" id="SSF51735">
    <property type="entry name" value="NAD(P)-binding Rossmann-fold domains"/>
    <property type="match status" value="1"/>
</dbReference>
<dbReference type="Proteomes" id="UP000202031">
    <property type="component" value="Chromosome"/>
</dbReference>
<dbReference type="EMBL" id="CP015578">
    <property type="protein sequence ID" value="ARQ97322.1"/>
    <property type="molecule type" value="Genomic_DNA"/>
</dbReference>
<dbReference type="PANTHER" id="PTHR33303:SF2">
    <property type="entry name" value="COA-BINDING DOMAIN-CONTAINING PROTEIN"/>
    <property type="match status" value="1"/>
</dbReference>
<protein>
    <submittedName>
        <fullName evidence="2">CoA-binding domain protein</fullName>
    </submittedName>
</protein>
<dbReference type="InterPro" id="IPR036291">
    <property type="entry name" value="NAD(P)-bd_dom_sf"/>
</dbReference>
<dbReference type="PANTHER" id="PTHR33303">
    <property type="entry name" value="CYTOPLASMIC PROTEIN-RELATED"/>
    <property type="match status" value="1"/>
</dbReference>